<dbReference type="InterPro" id="IPR002110">
    <property type="entry name" value="Ankyrin_rpt"/>
</dbReference>
<dbReference type="AlphaFoldDB" id="A0A0R3SWV2"/>
<dbReference type="GO" id="GO:0032259">
    <property type="term" value="P:methylation"/>
    <property type="evidence" value="ECO:0007669"/>
    <property type="project" value="UniProtKB-KW"/>
</dbReference>
<dbReference type="Proteomes" id="UP000274504">
    <property type="component" value="Unassembled WGS sequence"/>
</dbReference>
<dbReference type="PANTHER" id="PTHR32379">
    <property type="entry name" value="GUANIDINOACETATE N-METHYLTRANSFERASE"/>
    <property type="match status" value="1"/>
</dbReference>
<feature type="compositionally biased region" description="Low complexity" evidence="5">
    <location>
        <begin position="1"/>
        <end position="14"/>
    </location>
</feature>
<gene>
    <name evidence="7" type="ORF">HDID_LOCUS10181</name>
</gene>
<dbReference type="SMART" id="SM00248">
    <property type="entry name" value="ANK"/>
    <property type="match status" value="2"/>
</dbReference>
<dbReference type="PROSITE" id="PS50088">
    <property type="entry name" value="ANK_REPEAT"/>
    <property type="match status" value="1"/>
</dbReference>
<dbReference type="GO" id="GO:0008757">
    <property type="term" value="F:S-adenosylmethionine-dependent methyltransferase activity"/>
    <property type="evidence" value="ECO:0007669"/>
    <property type="project" value="TreeGrafter"/>
</dbReference>
<feature type="region of interest" description="Disordered" evidence="5">
    <location>
        <begin position="1"/>
        <end position="35"/>
    </location>
</feature>
<evidence type="ECO:0000313" key="8">
    <source>
        <dbReference type="Proteomes" id="UP000274504"/>
    </source>
</evidence>
<proteinExistence type="predicted"/>
<dbReference type="Pfam" id="PF12796">
    <property type="entry name" value="Ank_2"/>
    <property type="match status" value="1"/>
</dbReference>
<keyword evidence="2" id="KW-0808">Transferase</keyword>
<evidence type="ECO:0000256" key="2">
    <source>
        <dbReference type="ARBA" id="ARBA00022679"/>
    </source>
</evidence>
<accession>A0A0R3SWV2</accession>
<dbReference type="STRING" id="6216.A0A0R3SWV2"/>
<dbReference type="InterPro" id="IPR029063">
    <property type="entry name" value="SAM-dependent_MTases_sf"/>
</dbReference>
<dbReference type="SUPFAM" id="SSF48403">
    <property type="entry name" value="Ankyrin repeat"/>
    <property type="match status" value="1"/>
</dbReference>
<dbReference type="SUPFAM" id="SSF53335">
    <property type="entry name" value="S-adenosyl-L-methionine-dependent methyltransferases"/>
    <property type="match status" value="1"/>
</dbReference>
<dbReference type="GO" id="GO:0005737">
    <property type="term" value="C:cytoplasm"/>
    <property type="evidence" value="ECO:0007669"/>
    <property type="project" value="TreeGrafter"/>
</dbReference>
<dbReference type="GO" id="GO:0005634">
    <property type="term" value="C:nucleus"/>
    <property type="evidence" value="ECO:0007669"/>
    <property type="project" value="TreeGrafter"/>
</dbReference>
<evidence type="ECO:0000256" key="3">
    <source>
        <dbReference type="ARBA" id="ARBA00022691"/>
    </source>
</evidence>
<name>A0A0R3SWV2_HYMDI</name>
<sequence length="429" mass="48512">MSRMDNNNTSTDSDNGQKSFKRKLSENEDVEMQYKPSQEDIRLVLAASEGDMSTVKSLNESDNADICFQDPQTGMSVLMAAAGSGHIEIVRYLLDQGAPWNAVDRKYRCAGDYAAMNGHQAIVDLIMDHAVMSELILSIGETEDSTDIPTNLPAAVIKAANQESTDESIPSKLNAAYLSSRLEYTKEGDRLVDTSTQLAVMMDWERPLMAMHAAWICFSDVEPSHRPENIRTLNVGFGMGIVDNEIMKHAPGHHTIIEAHPQACNHLEYLLITIKSCGNSVYEKMQEAGWTQRVGVTVHLGRWQDVVPHLEREIAEGKLLPFDGVFFDTYAEDDHDLNQFHRHLPGIMSQHPRARYSYYNGMCPDSVFFHGVACETTRLRLERLGFKCEFKPVPVKEEVGDEKTWKNLSSRYWNFDTYFLPECSRHPNN</sequence>
<organism evidence="9">
    <name type="scientific">Hymenolepis diminuta</name>
    <name type="common">Rat tapeworm</name>
    <dbReference type="NCBI Taxonomy" id="6216"/>
    <lineage>
        <taxon>Eukaryota</taxon>
        <taxon>Metazoa</taxon>
        <taxon>Spiralia</taxon>
        <taxon>Lophotrochozoa</taxon>
        <taxon>Platyhelminthes</taxon>
        <taxon>Cestoda</taxon>
        <taxon>Eucestoda</taxon>
        <taxon>Cyclophyllidea</taxon>
        <taxon>Hymenolepididae</taxon>
        <taxon>Hymenolepis</taxon>
    </lineage>
</organism>
<keyword evidence="3" id="KW-0949">S-adenosyl-L-methionine</keyword>
<evidence type="ECO:0000313" key="9">
    <source>
        <dbReference type="WBParaSite" id="HDID_0001018301-mRNA-1"/>
    </source>
</evidence>
<dbReference type="PROSITE" id="PS51559">
    <property type="entry name" value="SAM_RMT2"/>
    <property type="match status" value="1"/>
</dbReference>
<feature type="repeat" description="ANK" evidence="4">
    <location>
        <begin position="73"/>
        <end position="105"/>
    </location>
</feature>
<evidence type="ECO:0000259" key="6">
    <source>
        <dbReference type="PROSITE" id="PS51559"/>
    </source>
</evidence>
<reference evidence="7 8" key="2">
    <citation type="submission" date="2018-11" db="EMBL/GenBank/DDBJ databases">
        <authorList>
            <consortium name="Pathogen Informatics"/>
        </authorList>
    </citation>
    <scope>NUCLEOTIDE SEQUENCE [LARGE SCALE GENOMIC DNA]</scope>
</reference>
<feature type="domain" description="RMT2" evidence="6">
    <location>
        <begin position="170"/>
        <end position="429"/>
    </location>
</feature>
<reference evidence="9" key="1">
    <citation type="submission" date="2016-04" db="UniProtKB">
        <authorList>
            <consortium name="WormBaseParasite"/>
        </authorList>
    </citation>
    <scope>IDENTIFICATION</scope>
</reference>
<dbReference type="Gene3D" id="3.40.50.150">
    <property type="entry name" value="Vaccinia Virus protein VP39"/>
    <property type="match status" value="1"/>
</dbReference>
<evidence type="ECO:0000256" key="5">
    <source>
        <dbReference type="SAM" id="MobiDB-lite"/>
    </source>
</evidence>
<dbReference type="InterPro" id="IPR036770">
    <property type="entry name" value="Ankyrin_rpt-contain_sf"/>
</dbReference>
<dbReference type="EMBL" id="UYSG01011558">
    <property type="protein sequence ID" value="VDL62834.1"/>
    <property type="molecule type" value="Genomic_DNA"/>
</dbReference>
<dbReference type="InterPro" id="IPR051038">
    <property type="entry name" value="RMT2/GAMT_Mtase"/>
</dbReference>
<evidence type="ECO:0000313" key="7">
    <source>
        <dbReference type="EMBL" id="VDL62834.1"/>
    </source>
</evidence>
<dbReference type="OrthoDB" id="6225260at2759"/>
<protein>
    <submittedName>
        <fullName evidence="9">RMT2 domain-containing protein</fullName>
    </submittedName>
</protein>
<evidence type="ECO:0000256" key="1">
    <source>
        <dbReference type="ARBA" id="ARBA00022603"/>
    </source>
</evidence>
<evidence type="ECO:0000256" key="4">
    <source>
        <dbReference type="PROSITE-ProRule" id="PRU00023"/>
    </source>
</evidence>
<dbReference type="InterPro" id="IPR026480">
    <property type="entry name" value="RMT2_dom"/>
</dbReference>
<dbReference type="WBParaSite" id="HDID_0001018301-mRNA-1">
    <property type="protein sequence ID" value="HDID_0001018301-mRNA-1"/>
    <property type="gene ID" value="HDID_0001018301"/>
</dbReference>
<keyword evidence="4" id="KW-0040">ANK repeat</keyword>
<dbReference type="PANTHER" id="PTHR32379:SF1">
    <property type="entry name" value="GUANIDINOACETATE N-METHYLTRANSFERASE"/>
    <property type="match status" value="1"/>
</dbReference>
<dbReference type="Gene3D" id="1.25.40.20">
    <property type="entry name" value="Ankyrin repeat-containing domain"/>
    <property type="match status" value="1"/>
</dbReference>
<dbReference type="PROSITE" id="PS50297">
    <property type="entry name" value="ANK_REP_REGION"/>
    <property type="match status" value="1"/>
</dbReference>
<keyword evidence="1" id="KW-0489">Methyltransferase</keyword>